<dbReference type="SUPFAM" id="SSF54695">
    <property type="entry name" value="POZ domain"/>
    <property type="match status" value="1"/>
</dbReference>
<gene>
    <name evidence="2" type="ORF">UCDDS831_g02543</name>
</gene>
<protein>
    <submittedName>
        <fullName evidence="2">Putative btb poz domain protein</fullName>
    </submittedName>
</protein>
<accession>A0A0G2EPZ2</accession>
<evidence type="ECO:0000259" key="1">
    <source>
        <dbReference type="PROSITE" id="PS50097"/>
    </source>
</evidence>
<evidence type="ECO:0000313" key="2">
    <source>
        <dbReference type="EMBL" id="KKY24211.1"/>
    </source>
</evidence>
<organism evidence="2 3">
    <name type="scientific">Diplodia seriata</name>
    <dbReference type="NCBI Taxonomy" id="420778"/>
    <lineage>
        <taxon>Eukaryota</taxon>
        <taxon>Fungi</taxon>
        <taxon>Dikarya</taxon>
        <taxon>Ascomycota</taxon>
        <taxon>Pezizomycotina</taxon>
        <taxon>Dothideomycetes</taxon>
        <taxon>Dothideomycetes incertae sedis</taxon>
        <taxon>Botryosphaeriales</taxon>
        <taxon>Botryosphaeriaceae</taxon>
        <taxon>Diplodia</taxon>
    </lineage>
</organism>
<sequence length="223" mass="26220">MNFDTRKHKLERCRRLVVHPGRGPLAAHVNKDADITAMRESPSSSDFTIHCRGREFKVHKDVLSLRSRYFLRMFQQRYLETITGKIELQDEDPDAVADMVGYMYSTHFYRVQMPDPTYVAMIHRHVQLCIVADKYEVDGLLHVALNGVRRSFSFCPADDWPSPAALLRIITHVYDSTTERSTLRRIMVESLSQPRYNSLIDSMRERLYESPDFLYDMMKQLRR</sequence>
<dbReference type="Proteomes" id="UP000034182">
    <property type="component" value="Unassembled WGS sequence"/>
</dbReference>
<reference evidence="2 3" key="2">
    <citation type="submission" date="2015-05" db="EMBL/GenBank/DDBJ databases">
        <title>Distinctive expansion of gene families associated with plant cell wall degradation and secondary metabolism in the genomes of grapevine trunk pathogens.</title>
        <authorList>
            <person name="Lawrence D.P."/>
            <person name="Travadon R."/>
            <person name="Rolshausen P.E."/>
            <person name="Baumgartner K."/>
        </authorList>
    </citation>
    <scope>NUCLEOTIDE SEQUENCE [LARGE SCALE GENOMIC DNA]</scope>
    <source>
        <strain evidence="2">DS831</strain>
    </source>
</reference>
<dbReference type="InterPro" id="IPR011333">
    <property type="entry name" value="SKP1/BTB/POZ_sf"/>
</dbReference>
<dbReference type="Pfam" id="PF00651">
    <property type="entry name" value="BTB"/>
    <property type="match status" value="1"/>
</dbReference>
<dbReference type="PROSITE" id="PS50097">
    <property type="entry name" value="BTB"/>
    <property type="match status" value="1"/>
</dbReference>
<proteinExistence type="predicted"/>
<name>A0A0G2EPZ2_9PEZI</name>
<dbReference type="CDD" id="cd18186">
    <property type="entry name" value="BTB_POZ_ZBTB_KLHL-like"/>
    <property type="match status" value="1"/>
</dbReference>
<dbReference type="PANTHER" id="PTHR47843:SF5">
    <property type="entry name" value="BTB_POZ DOMAIN PROTEIN"/>
    <property type="match status" value="1"/>
</dbReference>
<dbReference type="EMBL" id="LAQI01000061">
    <property type="protein sequence ID" value="KKY24211.1"/>
    <property type="molecule type" value="Genomic_DNA"/>
</dbReference>
<dbReference type="InterPro" id="IPR000210">
    <property type="entry name" value="BTB/POZ_dom"/>
</dbReference>
<comment type="caution">
    <text evidence="2">The sequence shown here is derived from an EMBL/GenBank/DDBJ whole genome shotgun (WGS) entry which is preliminary data.</text>
</comment>
<dbReference type="Gene3D" id="3.30.710.10">
    <property type="entry name" value="Potassium Channel Kv1.1, Chain A"/>
    <property type="match status" value="1"/>
</dbReference>
<dbReference type="SMART" id="SM00225">
    <property type="entry name" value="BTB"/>
    <property type="match status" value="1"/>
</dbReference>
<feature type="domain" description="BTB" evidence="1">
    <location>
        <begin position="45"/>
        <end position="105"/>
    </location>
</feature>
<dbReference type="AlphaFoldDB" id="A0A0G2EPZ2"/>
<reference evidence="2 3" key="1">
    <citation type="submission" date="2015-03" db="EMBL/GenBank/DDBJ databases">
        <authorList>
            <person name="Morales-Cruz A."/>
            <person name="Amrine K.C."/>
            <person name="Cantu D."/>
        </authorList>
    </citation>
    <scope>NUCLEOTIDE SEQUENCE [LARGE SCALE GENOMIC DNA]</scope>
    <source>
        <strain evidence="2">DS831</strain>
    </source>
</reference>
<dbReference type="PANTHER" id="PTHR47843">
    <property type="entry name" value="BTB DOMAIN-CONTAINING PROTEIN-RELATED"/>
    <property type="match status" value="1"/>
</dbReference>
<evidence type="ECO:0000313" key="3">
    <source>
        <dbReference type="Proteomes" id="UP000034182"/>
    </source>
</evidence>